<evidence type="ECO:0000256" key="3">
    <source>
        <dbReference type="ARBA" id="ARBA00022475"/>
    </source>
</evidence>
<dbReference type="InterPro" id="IPR017871">
    <property type="entry name" value="ABC_transporter-like_CS"/>
</dbReference>
<accession>A0A3D4S5Z4</accession>
<evidence type="ECO:0000256" key="6">
    <source>
        <dbReference type="ARBA" id="ARBA00022840"/>
    </source>
</evidence>
<keyword evidence="7 9" id="KW-1133">Transmembrane helix</keyword>
<dbReference type="AlphaFoldDB" id="A0A3D4S5Z4"/>
<feature type="transmembrane region" description="Helical" evidence="9">
    <location>
        <begin position="174"/>
        <end position="191"/>
    </location>
</feature>
<dbReference type="InterPro" id="IPR036640">
    <property type="entry name" value="ABC1_TM_sf"/>
</dbReference>
<dbReference type="STRING" id="1121105.GCA_000421665_00079"/>
<evidence type="ECO:0000256" key="5">
    <source>
        <dbReference type="ARBA" id="ARBA00022741"/>
    </source>
</evidence>
<dbReference type="Pfam" id="PF00664">
    <property type="entry name" value="ABC_membrane"/>
    <property type="match status" value="1"/>
</dbReference>
<dbReference type="SMART" id="SM00382">
    <property type="entry name" value="AAA"/>
    <property type="match status" value="1"/>
</dbReference>
<evidence type="ECO:0000259" key="11">
    <source>
        <dbReference type="PROSITE" id="PS50929"/>
    </source>
</evidence>
<keyword evidence="4 9" id="KW-0812">Transmembrane</keyword>
<dbReference type="SUPFAM" id="SSF90123">
    <property type="entry name" value="ABC transporter transmembrane region"/>
    <property type="match status" value="1"/>
</dbReference>
<dbReference type="PROSITE" id="PS50929">
    <property type="entry name" value="ABC_TM1F"/>
    <property type="match status" value="1"/>
</dbReference>
<sequence length="591" mass="66606">MKLFKKDTSNHQQTLKKLWGYLYKFKWTLLLAATLMIMSNLLALLGPLLSGYAINAIELGPGKVDFSRVYFYCGLMLLFFVISSVLSYVISRLMIHLSAKISYRLAKDLFDKLQELPVGYFDQHQTGDIISRFDYDIDTINTSLANDTVQILSSFVTIIGSLIMMIIISFPMVSVFVLTVPASILLTRFLMKKFQPLFKKRSQKLGEVNGFVEETLTGQQTIKIYHQEETFIERFDVKNKEAVDAYYNAEYYGSMTGPSINFINNISLSLISVLGALLFLNQQLTLGNLSSFVLYSRKFSGPINELANILSDLQSAFAAADRVFRLIDEVPEVKDIPNAHVFEEVNGDVEFDHVQFGYQPDRMIIHDLSFEAIAGDLIAIVGPTGAGKTTIVNLLMRFYDPNKGIITLDHYNIKEATRRSLRKKYAMVLQDTWLFTGSIFENLSYGKENATLAEVEAAARAAHIHDFILQLPKGYDTKITEDGTSISQGQKQLLTIARAMLLDADLLILDEATSNVDTRTERLIQEAMKKLMAGKTSFVIAHRLSTIRNADLILVVEDGNIVEKGTHDELLALGQVYQRLYQSQFDQAITQ</sequence>
<dbReference type="GO" id="GO:0005886">
    <property type="term" value="C:plasma membrane"/>
    <property type="evidence" value="ECO:0007669"/>
    <property type="project" value="UniProtKB-SubCell"/>
</dbReference>
<dbReference type="PANTHER" id="PTHR43394:SF1">
    <property type="entry name" value="ATP-BINDING CASSETTE SUB-FAMILY B MEMBER 10, MITOCHONDRIAL"/>
    <property type="match status" value="1"/>
</dbReference>
<dbReference type="CDD" id="cd18547">
    <property type="entry name" value="ABC_6TM_Tm288_like"/>
    <property type="match status" value="1"/>
</dbReference>
<feature type="transmembrane region" description="Helical" evidence="9">
    <location>
        <begin position="149"/>
        <end position="168"/>
    </location>
</feature>
<dbReference type="FunFam" id="3.40.50.300:FF:000287">
    <property type="entry name" value="Multidrug ABC transporter ATP-binding protein"/>
    <property type="match status" value="1"/>
</dbReference>
<keyword evidence="3" id="KW-1003">Cell membrane</keyword>
<dbReference type="SUPFAM" id="SSF52540">
    <property type="entry name" value="P-loop containing nucleoside triphosphate hydrolases"/>
    <property type="match status" value="1"/>
</dbReference>
<evidence type="ECO:0000256" key="7">
    <source>
        <dbReference type="ARBA" id="ARBA00022989"/>
    </source>
</evidence>
<dbReference type="PROSITE" id="PS00211">
    <property type="entry name" value="ABC_TRANSPORTER_1"/>
    <property type="match status" value="1"/>
</dbReference>
<evidence type="ECO:0000313" key="12">
    <source>
        <dbReference type="EMBL" id="HCS93361.1"/>
    </source>
</evidence>
<dbReference type="GO" id="GO:0015421">
    <property type="term" value="F:ABC-type oligopeptide transporter activity"/>
    <property type="evidence" value="ECO:0007669"/>
    <property type="project" value="TreeGrafter"/>
</dbReference>
<evidence type="ECO:0000256" key="2">
    <source>
        <dbReference type="ARBA" id="ARBA00022448"/>
    </source>
</evidence>
<name>A0A3D4S5Z4_9ENTE</name>
<comment type="subcellular location">
    <subcellularLocation>
        <location evidence="1">Cell membrane</location>
        <topology evidence="1">Multi-pass membrane protein</topology>
    </subcellularLocation>
</comment>
<dbReference type="FunFam" id="1.20.1560.10:FF:000011">
    <property type="entry name" value="Multidrug ABC transporter ATP-binding protein"/>
    <property type="match status" value="1"/>
</dbReference>
<evidence type="ECO:0000259" key="10">
    <source>
        <dbReference type="PROSITE" id="PS50893"/>
    </source>
</evidence>
<reference evidence="12 13" key="1">
    <citation type="journal article" date="2018" name="Nat. Biotechnol.">
        <title>A standardized bacterial taxonomy based on genome phylogeny substantially revises the tree of life.</title>
        <authorList>
            <person name="Parks D.H."/>
            <person name="Chuvochina M."/>
            <person name="Waite D.W."/>
            <person name="Rinke C."/>
            <person name="Skarshewski A."/>
            <person name="Chaumeil P.A."/>
            <person name="Hugenholtz P."/>
        </authorList>
    </citation>
    <scope>NUCLEOTIDE SEQUENCE [LARGE SCALE GENOMIC DNA]</scope>
    <source>
        <strain evidence="12">UBA11306</strain>
    </source>
</reference>
<proteinExistence type="predicted"/>
<keyword evidence="6 12" id="KW-0067">ATP-binding</keyword>
<evidence type="ECO:0000256" key="9">
    <source>
        <dbReference type="SAM" id="Phobius"/>
    </source>
</evidence>
<evidence type="ECO:0000256" key="8">
    <source>
        <dbReference type="ARBA" id="ARBA00023136"/>
    </source>
</evidence>
<feature type="domain" description="ABC transporter" evidence="10">
    <location>
        <begin position="349"/>
        <end position="583"/>
    </location>
</feature>
<dbReference type="PANTHER" id="PTHR43394">
    <property type="entry name" value="ATP-DEPENDENT PERMEASE MDL1, MITOCHONDRIAL"/>
    <property type="match status" value="1"/>
</dbReference>
<keyword evidence="2" id="KW-0813">Transport</keyword>
<dbReference type="PROSITE" id="PS50893">
    <property type="entry name" value="ABC_TRANSPORTER_2"/>
    <property type="match status" value="1"/>
</dbReference>
<dbReference type="Proteomes" id="UP000262195">
    <property type="component" value="Unassembled WGS sequence"/>
</dbReference>
<dbReference type="Gene3D" id="1.20.1560.10">
    <property type="entry name" value="ABC transporter type 1, transmembrane domain"/>
    <property type="match status" value="1"/>
</dbReference>
<organism evidence="12 13">
    <name type="scientific">Bavariicoccus seileri</name>
    <dbReference type="NCBI Taxonomy" id="549685"/>
    <lineage>
        <taxon>Bacteria</taxon>
        <taxon>Bacillati</taxon>
        <taxon>Bacillota</taxon>
        <taxon>Bacilli</taxon>
        <taxon>Lactobacillales</taxon>
        <taxon>Enterococcaceae</taxon>
        <taxon>Bavariicoccus</taxon>
    </lineage>
</organism>
<evidence type="ECO:0000313" key="13">
    <source>
        <dbReference type="Proteomes" id="UP000262195"/>
    </source>
</evidence>
<dbReference type="InterPro" id="IPR027417">
    <property type="entry name" value="P-loop_NTPase"/>
</dbReference>
<evidence type="ECO:0000256" key="1">
    <source>
        <dbReference type="ARBA" id="ARBA00004651"/>
    </source>
</evidence>
<dbReference type="GO" id="GO:0016887">
    <property type="term" value="F:ATP hydrolysis activity"/>
    <property type="evidence" value="ECO:0007669"/>
    <property type="project" value="InterPro"/>
</dbReference>
<feature type="transmembrane region" description="Helical" evidence="9">
    <location>
        <begin position="262"/>
        <end position="280"/>
    </location>
</feature>
<dbReference type="InterPro" id="IPR011527">
    <property type="entry name" value="ABC1_TM_dom"/>
</dbReference>
<keyword evidence="5" id="KW-0547">Nucleotide-binding</keyword>
<feature type="transmembrane region" description="Helical" evidence="9">
    <location>
        <begin position="69"/>
        <end position="90"/>
    </location>
</feature>
<dbReference type="InterPro" id="IPR003593">
    <property type="entry name" value="AAA+_ATPase"/>
</dbReference>
<keyword evidence="8 9" id="KW-0472">Membrane</keyword>
<feature type="transmembrane region" description="Helical" evidence="9">
    <location>
        <begin position="27"/>
        <end position="49"/>
    </location>
</feature>
<dbReference type="GO" id="GO:0005524">
    <property type="term" value="F:ATP binding"/>
    <property type="evidence" value="ECO:0007669"/>
    <property type="project" value="UniProtKB-KW"/>
</dbReference>
<dbReference type="InterPro" id="IPR003439">
    <property type="entry name" value="ABC_transporter-like_ATP-bd"/>
</dbReference>
<comment type="caution">
    <text evidence="12">The sequence shown here is derived from an EMBL/GenBank/DDBJ whole genome shotgun (WGS) entry which is preliminary data.</text>
</comment>
<evidence type="ECO:0000256" key="4">
    <source>
        <dbReference type="ARBA" id="ARBA00022692"/>
    </source>
</evidence>
<dbReference type="Gene3D" id="3.40.50.300">
    <property type="entry name" value="P-loop containing nucleotide triphosphate hydrolases"/>
    <property type="match status" value="1"/>
</dbReference>
<dbReference type="InterPro" id="IPR039421">
    <property type="entry name" value="Type_1_exporter"/>
</dbReference>
<protein>
    <submittedName>
        <fullName evidence="12">ABC transporter ATP-binding protein</fullName>
    </submittedName>
</protein>
<dbReference type="EMBL" id="DQHO01000013">
    <property type="protein sequence ID" value="HCS93361.1"/>
    <property type="molecule type" value="Genomic_DNA"/>
</dbReference>
<dbReference type="Pfam" id="PF00005">
    <property type="entry name" value="ABC_tran"/>
    <property type="match status" value="1"/>
</dbReference>
<gene>
    <name evidence="12" type="ORF">DIW15_01465</name>
</gene>
<feature type="domain" description="ABC transmembrane type-1" evidence="11">
    <location>
        <begin position="30"/>
        <end position="315"/>
    </location>
</feature>